<keyword evidence="6 8" id="KW-1133">Transmembrane helix</keyword>
<evidence type="ECO:0000313" key="10">
    <source>
        <dbReference type="Proteomes" id="UP000754495"/>
    </source>
</evidence>
<keyword evidence="7 8" id="KW-0472">Membrane</keyword>
<organism evidence="9 10">
    <name type="scientific">Amycolatopsis viridis</name>
    <dbReference type="NCBI Taxonomy" id="185678"/>
    <lineage>
        <taxon>Bacteria</taxon>
        <taxon>Bacillati</taxon>
        <taxon>Actinomycetota</taxon>
        <taxon>Actinomycetes</taxon>
        <taxon>Pseudonocardiales</taxon>
        <taxon>Pseudonocardiaceae</taxon>
        <taxon>Amycolatopsis</taxon>
    </lineage>
</organism>
<keyword evidence="3" id="KW-0645">Protease</keyword>
<dbReference type="NCBIfam" id="NF012139">
    <property type="entry name" value="exosort_XrtP"/>
    <property type="match status" value="1"/>
</dbReference>
<dbReference type="RefSeq" id="WP_167114154.1">
    <property type="nucleotide sequence ID" value="NZ_JAANOU010000001.1"/>
</dbReference>
<evidence type="ECO:0000256" key="3">
    <source>
        <dbReference type="ARBA" id="ARBA00022670"/>
    </source>
</evidence>
<accession>A0ABX0STE2</accession>
<keyword evidence="5" id="KW-0378">Hydrolase</keyword>
<proteinExistence type="predicted"/>
<feature type="transmembrane region" description="Helical" evidence="8">
    <location>
        <begin position="12"/>
        <end position="35"/>
    </location>
</feature>
<evidence type="ECO:0000256" key="2">
    <source>
        <dbReference type="ARBA" id="ARBA00022475"/>
    </source>
</evidence>
<feature type="transmembrane region" description="Helical" evidence="8">
    <location>
        <begin position="83"/>
        <end position="101"/>
    </location>
</feature>
<evidence type="ECO:0000256" key="1">
    <source>
        <dbReference type="ARBA" id="ARBA00004651"/>
    </source>
</evidence>
<comment type="subcellular location">
    <subcellularLocation>
        <location evidence="1">Cell membrane</location>
        <topology evidence="1">Multi-pass membrane protein</topology>
    </subcellularLocation>
</comment>
<comment type="caution">
    <text evidence="9">The sequence shown here is derived from an EMBL/GenBank/DDBJ whole genome shotgun (WGS) entry which is preliminary data.</text>
</comment>
<reference evidence="9 10" key="1">
    <citation type="submission" date="2020-03" db="EMBL/GenBank/DDBJ databases">
        <title>Sequencing the genomes of 1000 actinobacteria strains.</title>
        <authorList>
            <person name="Klenk H.-P."/>
        </authorList>
    </citation>
    <scope>NUCLEOTIDE SEQUENCE [LARGE SCALE GENOMIC DNA]</scope>
    <source>
        <strain evidence="9 10">DSM 45668</strain>
    </source>
</reference>
<keyword evidence="10" id="KW-1185">Reference proteome</keyword>
<evidence type="ECO:0000313" key="9">
    <source>
        <dbReference type="EMBL" id="NIH80239.1"/>
    </source>
</evidence>
<feature type="transmembrane region" description="Helical" evidence="8">
    <location>
        <begin position="113"/>
        <end position="138"/>
    </location>
</feature>
<dbReference type="Proteomes" id="UP000754495">
    <property type="component" value="Unassembled WGS sequence"/>
</dbReference>
<sequence>MSANAAPLSSRLPVRWLVIAMLAVVGLLVVCQGAYRTAEVQVTGAVLRLISEHGVYVAGARHTVYFGLGGDRPLGLQMTPECSSLFLVVPLVLVTAVLGYLRPANTRRLLLSLLVFGAVVAAVNQLRMLLIVGLVNWLGISTGYYWGHTLMGSLVSVIGGALALVLFVRIGLRRERTA</sequence>
<evidence type="ECO:0000256" key="7">
    <source>
        <dbReference type="ARBA" id="ARBA00023136"/>
    </source>
</evidence>
<feature type="transmembrane region" description="Helical" evidence="8">
    <location>
        <begin position="150"/>
        <end position="172"/>
    </location>
</feature>
<gene>
    <name evidence="9" type="ORF">FHX46_002769</name>
</gene>
<protein>
    <submittedName>
        <fullName evidence="9">Exosortase/archaeosortase family protein</fullName>
    </submittedName>
</protein>
<evidence type="ECO:0000256" key="4">
    <source>
        <dbReference type="ARBA" id="ARBA00022692"/>
    </source>
</evidence>
<name>A0ABX0STE2_9PSEU</name>
<dbReference type="EMBL" id="JAANOU010000001">
    <property type="protein sequence ID" value="NIH80239.1"/>
    <property type="molecule type" value="Genomic_DNA"/>
</dbReference>
<keyword evidence="4 8" id="KW-0812">Transmembrane</keyword>
<dbReference type="InterPro" id="IPR026392">
    <property type="entry name" value="Exo/Archaeosortase_dom"/>
</dbReference>
<evidence type="ECO:0000256" key="8">
    <source>
        <dbReference type="SAM" id="Phobius"/>
    </source>
</evidence>
<dbReference type="NCBIfam" id="TIGR04178">
    <property type="entry name" value="exo_archaeo"/>
    <property type="match status" value="1"/>
</dbReference>
<evidence type="ECO:0000256" key="6">
    <source>
        <dbReference type="ARBA" id="ARBA00022989"/>
    </source>
</evidence>
<evidence type="ECO:0000256" key="5">
    <source>
        <dbReference type="ARBA" id="ARBA00022801"/>
    </source>
</evidence>
<keyword evidence="2" id="KW-1003">Cell membrane</keyword>